<evidence type="ECO:0000256" key="6">
    <source>
        <dbReference type="ARBA" id="ARBA00023277"/>
    </source>
</evidence>
<dbReference type="FunFam" id="3.40.50.1070:FF:000001">
    <property type="entry name" value="L-fucose isomerase"/>
    <property type="match status" value="1"/>
</dbReference>
<comment type="function">
    <text evidence="7">Converts the aldose L-fucose into the corresponding ketose L-fuculose.</text>
</comment>
<dbReference type="GO" id="GO:0008790">
    <property type="term" value="F:arabinose isomerase activity"/>
    <property type="evidence" value="ECO:0007669"/>
    <property type="project" value="TreeGrafter"/>
</dbReference>
<keyword evidence="5 7" id="KW-0294">Fucose metabolism</keyword>
<dbReference type="InterPro" id="IPR038392">
    <property type="entry name" value="Fucose_isomerase_dom2_sf"/>
</dbReference>
<evidence type="ECO:0000256" key="3">
    <source>
        <dbReference type="ARBA" id="ARBA00023211"/>
    </source>
</evidence>
<keyword evidence="1 7" id="KW-0963">Cytoplasm</keyword>
<evidence type="ECO:0000256" key="5">
    <source>
        <dbReference type="ARBA" id="ARBA00023253"/>
    </source>
</evidence>
<dbReference type="PANTHER" id="PTHR37840:SF1">
    <property type="entry name" value="L-FUCOSE ISOMERASE"/>
    <property type="match status" value="1"/>
</dbReference>
<dbReference type="FunFam" id="3.20.14.10:FF:000001">
    <property type="entry name" value="L-fucose isomerase"/>
    <property type="match status" value="1"/>
</dbReference>
<dbReference type="SUPFAM" id="SSF53743">
    <property type="entry name" value="FucI/AraA N-terminal and middle domains"/>
    <property type="match status" value="1"/>
</dbReference>
<dbReference type="GO" id="GO:0005737">
    <property type="term" value="C:cytoplasm"/>
    <property type="evidence" value="ECO:0007669"/>
    <property type="project" value="UniProtKB-SubCell"/>
</dbReference>
<feature type="binding site" evidence="7">
    <location>
        <position position="375"/>
    </location>
    <ligand>
        <name>Mn(2+)</name>
        <dbReference type="ChEBI" id="CHEBI:29035"/>
    </ligand>
</feature>
<name>A0A1M5DB87_9THEO</name>
<comment type="similarity">
    <text evidence="7">Belongs to the L-fucose isomerase family.</text>
</comment>
<keyword evidence="12" id="KW-1185">Reference proteome</keyword>
<accession>A0A1M5DB87</accession>
<sequence>MANVKDIKVVPLHNRLIGSLPKIGIRPVIDGRRNGVRESLEEQTMGMAKAVAEFLSSNLKHPNGMPVECVIADTTIGGFAEAAKAAETFAREGVGVTITVTPCWCYGSETIDMDPHMPKAIWGFNGTERPGAVYLAAALAAHNQKGLPAFGIYGKDVQDATDRTIPDDVKEKLLRFAKAGLAVATMRNKSYLSIGNVSMGIAGSIVDPDFFEDYLGMRVEYVDMSELVRRMEEGIYDKEEFEKAMKWVKENCTEGEDRNPDYLKASRERKDKEWGTVVKMTLIIRDLMVGNRRLADLGFVEESEGHNAIAAGFQGQRQWTDHFPNGDFSETILNSSFDWNGIREPFILATENDALNAVAMLFGHLLSNRAQVFADVRTYWSPEAVKRVTGKELTGMAANGVIHLINSGSAALDGTGQQRDANGNPVMKPFWDITPEDVERCLDATTWMPASRGYFRGGGFSSQFVTRGGMPVTMSRLNIIKGLGPVLQIAEGYTVELPEDVHHILDNRTDPTWPTTWFVPRLTGKGPFKDVYSVMNGWGANHGSLSYGHIGTDLITLASMLRIPVAMHNVPEEKIFRPSVWGAFGTMDLEGADYRACQNFGPLYSKSRR</sequence>
<dbReference type="RefSeq" id="WP_073345521.1">
    <property type="nucleotide sequence ID" value="NZ_FQVH01000034.1"/>
</dbReference>
<dbReference type="HAMAP" id="MF_01254">
    <property type="entry name" value="Fucose_iso"/>
    <property type="match status" value="1"/>
</dbReference>
<gene>
    <name evidence="7" type="primary">fucI</name>
    <name evidence="11" type="ORF">SAMN02746089_02303</name>
</gene>
<dbReference type="OrthoDB" id="9760430at2"/>
<feature type="domain" description="L-fucose isomerase C-terminal" evidence="8">
    <location>
        <begin position="404"/>
        <end position="568"/>
    </location>
</feature>
<dbReference type="SUPFAM" id="SSF50443">
    <property type="entry name" value="FucI/AraA C-terminal domain-like"/>
    <property type="match status" value="1"/>
</dbReference>
<dbReference type="NCBIfam" id="TIGR01089">
    <property type="entry name" value="fucI"/>
    <property type="match status" value="1"/>
</dbReference>
<dbReference type="EC" id="5.3.1.25" evidence="7"/>
<dbReference type="Pfam" id="PF07882">
    <property type="entry name" value="Fucose_iso_N2"/>
    <property type="match status" value="1"/>
</dbReference>
<comment type="pathway">
    <text evidence="7">Carbohydrate degradation; L-fucose degradation; L-lactaldehyde and glycerone phosphate from L-fucose: step 1/3.</text>
</comment>
<dbReference type="InterPro" id="IPR009015">
    <property type="entry name" value="Fucose_isomerase_N/cen_sf"/>
</dbReference>
<proteinExistence type="inferred from homology"/>
<keyword evidence="4 7" id="KW-0413">Isomerase</keyword>
<organism evidence="11 12">
    <name type="scientific">Caldanaerobius fijiensis DSM 17918</name>
    <dbReference type="NCBI Taxonomy" id="1121256"/>
    <lineage>
        <taxon>Bacteria</taxon>
        <taxon>Bacillati</taxon>
        <taxon>Bacillota</taxon>
        <taxon>Clostridia</taxon>
        <taxon>Thermoanaerobacterales</taxon>
        <taxon>Thermoanaerobacteraceae</taxon>
        <taxon>Caldanaerobius</taxon>
    </lineage>
</organism>
<evidence type="ECO:0000313" key="11">
    <source>
        <dbReference type="EMBL" id="SHF64185.1"/>
    </source>
</evidence>
<dbReference type="Gene3D" id="3.20.14.10">
    <property type="entry name" value="L-fucose/L-arabinose isomerase, C-terminal"/>
    <property type="match status" value="1"/>
</dbReference>
<evidence type="ECO:0000256" key="7">
    <source>
        <dbReference type="HAMAP-Rule" id="MF_01254"/>
    </source>
</evidence>
<comment type="cofactor">
    <cofactor evidence="7">
        <name>Mn(2+)</name>
        <dbReference type="ChEBI" id="CHEBI:29035"/>
    </cofactor>
</comment>
<dbReference type="Proteomes" id="UP000184088">
    <property type="component" value="Unassembled WGS sequence"/>
</dbReference>
<dbReference type="InterPro" id="IPR012888">
    <property type="entry name" value="Fucose_iso_N1"/>
</dbReference>
<reference evidence="11 12" key="1">
    <citation type="submission" date="2016-11" db="EMBL/GenBank/DDBJ databases">
        <authorList>
            <person name="Jaros S."/>
            <person name="Januszkiewicz K."/>
            <person name="Wedrychowicz H."/>
        </authorList>
    </citation>
    <scope>NUCLEOTIDE SEQUENCE [LARGE SCALE GENOMIC DNA]</scope>
    <source>
        <strain evidence="11 12">DSM 17918</strain>
    </source>
</reference>
<evidence type="ECO:0000256" key="4">
    <source>
        <dbReference type="ARBA" id="ARBA00023235"/>
    </source>
</evidence>
<feature type="active site" description="Proton acceptor" evidence="7">
    <location>
        <position position="375"/>
    </location>
</feature>
<dbReference type="PANTHER" id="PTHR37840">
    <property type="entry name" value="L-FUCOSE ISOMERASE"/>
    <property type="match status" value="1"/>
</dbReference>
<dbReference type="STRING" id="1121256.SAMN02746089_02303"/>
<dbReference type="InterPro" id="IPR038391">
    <property type="entry name" value="Fucose_iso_dom1_sf"/>
</dbReference>
<dbReference type="InterPro" id="IPR015888">
    <property type="entry name" value="Fuc_isomerase_C"/>
</dbReference>
<feature type="binding site" evidence="7">
    <location>
        <position position="542"/>
    </location>
    <ligand>
        <name>Mn(2+)</name>
        <dbReference type="ChEBI" id="CHEBI:29035"/>
    </ligand>
</feature>
<dbReference type="Gene3D" id="3.40.275.10">
    <property type="entry name" value="L-fucose Isomerase, Chain A, domain 2"/>
    <property type="match status" value="1"/>
</dbReference>
<dbReference type="InterPro" id="IPR004216">
    <property type="entry name" value="Fuc/Ara_isomerase_C"/>
</dbReference>
<dbReference type="UniPathway" id="UPA00563">
    <property type="reaction ID" value="UER00624"/>
</dbReference>
<evidence type="ECO:0000259" key="10">
    <source>
        <dbReference type="Pfam" id="PF07882"/>
    </source>
</evidence>
<evidence type="ECO:0000259" key="9">
    <source>
        <dbReference type="Pfam" id="PF07881"/>
    </source>
</evidence>
<feature type="active site" description="Proton acceptor" evidence="7">
    <location>
        <position position="351"/>
    </location>
</feature>
<dbReference type="GO" id="GO:0042355">
    <property type="term" value="P:L-fucose catabolic process"/>
    <property type="evidence" value="ECO:0007669"/>
    <property type="project" value="UniProtKB-UniRule"/>
</dbReference>
<dbReference type="InterPro" id="IPR038393">
    <property type="entry name" value="Fuc_iso_dom3_sf"/>
</dbReference>
<protein>
    <recommendedName>
        <fullName evidence="7">L-fucose isomerase</fullName>
        <shortName evidence="7">FucIase</shortName>
        <ecNumber evidence="7">5.3.1.25</ecNumber>
    </recommendedName>
    <alternativeName>
        <fullName evidence="7">6-deoxy-L-galactose isomerase</fullName>
    </alternativeName>
</protein>
<feature type="domain" description="L-fucose isomerase N-terminal-1" evidence="9">
    <location>
        <begin position="21"/>
        <end position="188"/>
    </location>
</feature>
<keyword evidence="3 7" id="KW-0464">Manganese</keyword>
<dbReference type="InterPro" id="IPR005763">
    <property type="entry name" value="Fucose_isomerase"/>
</dbReference>
<evidence type="ECO:0000256" key="2">
    <source>
        <dbReference type="ARBA" id="ARBA00022723"/>
    </source>
</evidence>
<comment type="subcellular location">
    <subcellularLocation>
        <location evidence="7">Cytoplasm</location>
    </subcellularLocation>
</comment>
<dbReference type="Pfam" id="PF07881">
    <property type="entry name" value="Fucose_iso_N1"/>
    <property type="match status" value="1"/>
</dbReference>
<evidence type="ECO:0000259" key="8">
    <source>
        <dbReference type="Pfam" id="PF02952"/>
    </source>
</evidence>
<evidence type="ECO:0000313" key="12">
    <source>
        <dbReference type="Proteomes" id="UP000184088"/>
    </source>
</evidence>
<feature type="binding site" evidence="7">
    <location>
        <position position="351"/>
    </location>
    <ligand>
        <name>Mn(2+)</name>
        <dbReference type="ChEBI" id="CHEBI:29035"/>
    </ligand>
</feature>
<keyword evidence="2 7" id="KW-0479">Metal-binding</keyword>
<dbReference type="GO" id="GO:0019571">
    <property type="term" value="P:D-arabinose catabolic process"/>
    <property type="evidence" value="ECO:0007669"/>
    <property type="project" value="TreeGrafter"/>
</dbReference>
<dbReference type="EMBL" id="FQVH01000034">
    <property type="protein sequence ID" value="SHF64185.1"/>
    <property type="molecule type" value="Genomic_DNA"/>
</dbReference>
<evidence type="ECO:0000256" key="1">
    <source>
        <dbReference type="ARBA" id="ARBA00022490"/>
    </source>
</evidence>
<dbReference type="InterPro" id="IPR012889">
    <property type="entry name" value="Fucose_isomerase_N2"/>
</dbReference>
<dbReference type="Gene3D" id="3.40.50.1070">
    <property type="match status" value="1"/>
</dbReference>
<dbReference type="AlphaFoldDB" id="A0A1M5DB87"/>
<comment type="catalytic activity">
    <reaction evidence="7">
        <text>L-fucose = L-fuculose</text>
        <dbReference type="Rhea" id="RHEA:17233"/>
        <dbReference type="ChEBI" id="CHEBI:2181"/>
        <dbReference type="ChEBI" id="CHEBI:17617"/>
        <dbReference type="EC" id="5.3.1.25"/>
    </reaction>
</comment>
<keyword evidence="6 7" id="KW-0119">Carbohydrate metabolism</keyword>
<feature type="domain" description="L-fucose isomerase N-terminal-2" evidence="10">
    <location>
        <begin position="189"/>
        <end position="368"/>
    </location>
</feature>
<dbReference type="GO" id="GO:0008736">
    <property type="term" value="F:L-fucose isomerase activity"/>
    <property type="evidence" value="ECO:0007669"/>
    <property type="project" value="UniProtKB-UniRule"/>
</dbReference>
<dbReference type="NCBIfam" id="NF008220">
    <property type="entry name" value="PRK10991.1"/>
    <property type="match status" value="1"/>
</dbReference>
<dbReference type="Pfam" id="PF02952">
    <property type="entry name" value="Fucose_iso_C"/>
    <property type="match status" value="1"/>
</dbReference>
<dbReference type="GO" id="GO:0030145">
    <property type="term" value="F:manganese ion binding"/>
    <property type="evidence" value="ECO:0007669"/>
    <property type="project" value="UniProtKB-UniRule"/>
</dbReference>